<feature type="compositionally biased region" description="Basic and acidic residues" evidence="1">
    <location>
        <begin position="150"/>
        <end position="160"/>
    </location>
</feature>
<dbReference type="PANTHER" id="PTHR35335:SF1">
    <property type="entry name" value="UPF0716 PROTEIN FXSA"/>
    <property type="match status" value="1"/>
</dbReference>
<dbReference type="OrthoDB" id="9792788at2"/>
<reference evidence="3 4" key="1">
    <citation type="submission" date="2017-02" db="EMBL/GenBank/DDBJ databases">
        <authorList>
            <person name="Peterson S.W."/>
        </authorList>
    </citation>
    <scope>NUCLEOTIDE SEQUENCE [LARGE SCALE GENOMIC DNA]</scope>
    <source>
        <strain evidence="3 4">ATCC 49788</strain>
    </source>
</reference>
<dbReference type="Proteomes" id="UP000190460">
    <property type="component" value="Unassembled WGS sequence"/>
</dbReference>
<keyword evidence="2" id="KW-0472">Membrane</keyword>
<dbReference type="GO" id="GO:0016020">
    <property type="term" value="C:membrane"/>
    <property type="evidence" value="ECO:0007669"/>
    <property type="project" value="InterPro"/>
</dbReference>
<protein>
    <submittedName>
        <fullName evidence="3">UPF0716 protein FxsA</fullName>
    </submittedName>
</protein>
<dbReference type="EMBL" id="FUYB01000026">
    <property type="protein sequence ID" value="SKA94292.1"/>
    <property type="molecule type" value="Genomic_DNA"/>
</dbReference>
<evidence type="ECO:0000256" key="1">
    <source>
        <dbReference type="SAM" id="MobiDB-lite"/>
    </source>
</evidence>
<keyword evidence="2" id="KW-0812">Transmembrane</keyword>
<proteinExistence type="predicted"/>
<keyword evidence="4" id="KW-1185">Reference proteome</keyword>
<organism evidence="3 4">
    <name type="scientific">Thiothrix eikelboomii</name>
    <dbReference type="NCBI Taxonomy" id="92487"/>
    <lineage>
        <taxon>Bacteria</taxon>
        <taxon>Pseudomonadati</taxon>
        <taxon>Pseudomonadota</taxon>
        <taxon>Gammaproteobacteria</taxon>
        <taxon>Thiotrichales</taxon>
        <taxon>Thiotrichaceae</taxon>
        <taxon>Thiothrix</taxon>
    </lineage>
</organism>
<dbReference type="STRING" id="92487.SAMN02745130_03643"/>
<evidence type="ECO:0000256" key="2">
    <source>
        <dbReference type="SAM" id="Phobius"/>
    </source>
</evidence>
<sequence>MRTFPLFALLFFVVPLIEIYLLIQVGQVIGALPTILLVIATSVLGAYLLRQQGVSALTRLQNSLRQGQLAAEEMKAGVFILLGGILLMTPGFFTDFLGLLCLLPPTRKLLMKLFSQMANRRSKVVYNDVYIHTNTRVQDPPTSQPAPKVLEGDYVRKDQA</sequence>
<name>A0A1T4XXI5_9GAMM</name>
<feature type="transmembrane region" description="Helical" evidence="2">
    <location>
        <begin position="30"/>
        <end position="49"/>
    </location>
</feature>
<dbReference type="InterPro" id="IPR007313">
    <property type="entry name" value="FxsA"/>
</dbReference>
<feature type="transmembrane region" description="Helical" evidence="2">
    <location>
        <begin position="78"/>
        <end position="103"/>
    </location>
</feature>
<feature type="region of interest" description="Disordered" evidence="1">
    <location>
        <begin position="136"/>
        <end position="160"/>
    </location>
</feature>
<evidence type="ECO:0000313" key="3">
    <source>
        <dbReference type="EMBL" id="SKA94292.1"/>
    </source>
</evidence>
<gene>
    <name evidence="3" type="ORF">SAMN02745130_03643</name>
</gene>
<accession>A0A1T4XXI5</accession>
<dbReference type="NCBIfam" id="NF008528">
    <property type="entry name" value="PRK11463.1-2"/>
    <property type="match status" value="1"/>
</dbReference>
<dbReference type="RefSeq" id="WP_078924084.1">
    <property type="nucleotide sequence ID" value="NZ_FUYB01000026.1"/>
</dbReference>
<evidence type="ECO:0000313" key="4">
    <source>
        <dbReference type="Proteomes" id="UP000190460"/>
    </source>
</evidence>
<keyword evidence="2" id="KW-1133">Transmembrane helix</keyword>
<dbReference type="PANTHER" id="PTHR35335">
    <property type="entry name" value="UPF0716 PROTEIN FXSA"/>
    <property type="match status" value="1"/>
</dbReference>
<dbReference type="AlphaFoldDB" id="A0A1T4XXI5"/>
<feature type="transmembrane region" description="Helical" evidence="2">
    <location>
        <begin position="6"/>
        <end position="23"/>
    </location>
</feature>
<dbReference type="Pfam" id="PF04186">
    <property type="entry name" value="FxsA"/>
    <property type="match status" value="1"/>
</dbReference>